<dbReference type="InterPro" id="IPR011527">
    <property type="entry name" value="ABC1_TM_dom"/>
</dbReference>
<feature type="transmembrane region" description="Helical" evidence="10">
    <location>
        <begin position="70"/>
        <end position="88"/>
    </location>
</feature>
<keyword evidence="5" id="KW-0547">Nucleotide-binding</keyword>
<dbReference type="Gene3D" id="3.40.50.300">
    <property type="entry name" value="P-loop containing nucleotide triphosphate hydrolases"/>
    <property type="match status" value="1"/>
</dbReference>
<dbReference type="CDD" id="cd18543">
    <property type="entry name" value="ABC_6TM_Rv0194_D1_like"/>
    <property type="match status" value="1"/>
</dbReference>
<reference evidence="13" key="1">
    <citation type="submission" date="2020-02" db="EMBL/GenBank/DDBJ databases">
        <authorList>
            <person name="Meier V. D."/>
        </authorList>
    </citation>
    <scope>NUCLEOTIDE SEQUENCE</scope>
    <source>
        <strain evidence="13">AVDCRST_MAG20</strain>
    </source>
</reference>
<proteinExistence type="predicted"/>
<dbReference type="InterPro" id="IPR036640">
    <property type="entry name" value="ABC1_TM_sf"/>
</dbReference>
<feature type="region of interest" description="Disordered" evidence="9">
    <location>
        <begin position="1"/>
        <end position="27"/>
    </location>
</feature>
<dbReference type="Gene3D" id="1.20.1560.10">
    <property type="entry name" value="ABC transporter type 1, transmembrane domain"/>
    <property type="match status" value="1"/>
</dbReference>
<keyword evidence="3" id="KW-1003">Cell membrane</keyword>
<dbReference type="AlphaFoldDB" id="A0A6J4I634"/>
<dbReference type="PROSITE" id="PS50893">
    <property type="entry name" value="ABC_TRANSPORTER_2"/>
    <property type="match status" value="1"/>
</dbReference>
<feature type="transmembrane region" description="Helical" evidence="10">
    <location>
        <begin position="181"/>
        <end position="202"/>
    </location>
</feature>
<evidence type="ECO:0000313" key="13">
    <source>
        <dbReference type="EMBL" id="CAA9243368.1"/>
    </source>
</evidence>
<dbReference type="Pfam" id="PF00664">
    <property type="entry name" value="ABC_membrane"/>
    <property type="match status" value="1"/>
</dbReference>
<feature type="region of interest" description="Disordered" evidence="9">
    <location>
        <begin position="625"/>
        <end position="648"/>
    </location>
</feature>
<evidence type="ECO:0000256" key="5">
    <source>
        <dbReference type="ARBA" id="ARBA00022741"/>
    </source>
</evidence>
<dbReference type="GO" id="GO:0015421">
    <property type="term" value="F:ABC-type oligopeptide transporter activity"/>
    <property type="evidence" value="ECO:0007669"/>
    <property type="project" value="TreeGrafter"/>
</dbReference>
<evidence type="ECO:0000256" key="3">
    <source>
        <dbReference type="ARBA" id="ARBA00022475"/>
    </source>
</evidence>
<evidence type="ECO:0000256" key="9">
    <source>
        <dbReference type="SAM" id="MobiDB-lite"/>
    </source>
</evidence>
<evidence type="ECO:0000256" key="6">
    <source>
        <dbReference type="ARBA" id="ARBA00022840"/>
    </source>
</evidence>
<dbReference type="InterPro" id="IPR003439">
    <property type="entry name" value="ABC_transporter-like_ATP-bd"/>
</dbReference>
<keyword evidence="6 13" id="KW-0067">ATP-binding</keyword>
<evidence type="ECO:0000256" key="4">
    <source>
        <dbReference type="ARBA" id="ARBA00022692"/>
    </source>
</evidence>
<accession>A0A6J4I634</accession>
<dbReference type="InterPro" id="IPR027417">
    <property type="entry name" value="P-loop_NTPase"/>
</dbReference>
<gene>
    <name evidence="13" type="ORF">AVDCRST_MAG20-1865</name>
</gene>
<dbReference type="EMBL" id="CADCSY010000082">
    <property type="protein sequence ID" value="CAA9243368.1"/>
    <property type="molecule type" value="Genomic_DNA"/>
</dbReference>
<evidence type="ECO:0000256" key="1">
    <source>
        <dbReference type="ARBA" id="ARBA00004651"/>
    </source>
</evidence>
<feature type="transmembrane region" description="Helical" evidence="10">
    <location>
        <begin position="208"/>
        <end position="226"/>
    </location>
</feature>
<keyword evidence="2" id="KW-0813">Transport</keyword>
<dbReference type="PROSITE" id="PS00211">
    <property type="entry name" value="ABC_TRANSPORTER_1"/>
    <property type="match status" value="1"/>
</dbReference>
<organism evidence="13">
    <name type="scientific">uncultured Acidimicrobiales bacterium</name>
    <dbReference type="NCBI Taxonomy" id="310071"/>
    <lineage>
        <taxon>Bacteria</taxon>
        <taxon>Bacillati</taxon>
        <taxon>Actinomycetota</taxon>
        <taxon>Acidimicrobiia</taxon>
        <taxon>Acidimicrobiales</taxon>
        <taxon>environmental samples</taxon>
    </lineage>
</organism>
<evidence type="ECO:0000259" key="11">
    <source>
        <dbReference type="PROSITE" id="PS50893"/>
    </source>
</evidence>
<dbReference type="GO" id="GO:0016887">
    <property type="term" value="F:ATP hydrolysis activity"/>
    <property type="evidence" value="ECO:0007669"/>
    <property type="project" value="InterPro"/>
</dbReference>
<dbReference type="PANTHER" id="PTHR43394">
    <property type="entry name" value="ATP-DEPENDENT PERMEASE MDL1, MITOCHONDRIAL"/>
    <property type="match status" value="1"/>
</dbReference>
<dbReference type="PANTHER" id="PTHR43394:SF1">
    <property type="entry name" value="ATP-BINDING CASSETTE SUB-FAMILY B MEMBER 10, MITOCHONDRIAL"/>
    <property type="match status" value="1"/>
</dbReference>
<feature type="transmembrane region" description="Helical" evidence="10">
    <location>
        <begin position="108"/>
        <end position="129"/>
    </location>
</feature>
<feature type="transmembrane region" description="Helical" evidence="10">
    <location>
        <begin position="324"/>
        <end position="350"/>
    </location>
</feature>
<dbReference type="SUPFAM" id="SSF90123">
    <property type="entry name" value="ABC transporter transmembrane region"/>
    <property type="match status" value="1"/>
</dbReference>
<feature type="domain" description="ABC transmembrane type-1" evidence="12">
    <location>
        <begin position="73"/>
        <end position="353"/>
    </location>
</feature>
<feature type="domain" description="ABC transporter" evidence="11">
    <location>
        <begin position="387"/>
        <end position="621"/>
    </location>
</feature>
<keyword evidence="7 10" id="KW-1133">Transmembrane helix</keyword>
<sequence length="648" mass="69648">MTSTVERDLGSLAGGGRPGDAGRDRHHVARSPYEPIGVVPRHGPPKGTIGTDPAVGWLARMRPLLAARKGVFALSMVAALVAMLAQVAVPRVLMAGIDDALQEGDADLMPFVWALLGLAAVRGAFTYAYRYHLYRIAYDLEFDLRLNMFTKLSQLSFSFFDRVQSGQLISRANSDIRSVQMFLTFAPLMVLQVVSFVFAFGLMLAVHVPLAVVALLPLPFVYLVGVRMRDLMFPISWIVQSRTADVATTVEENVTGARVVKSFAAEAPQIAVLAGNARRLRWAAVRQIDVRAAYAPVMENLPRLGMAFVLLYGGILTIDGQVTIGTIVAFSTYVVLLQAPFRMLGFLMLLSQRAAASAGRIFEILDEVPAIVDRPGAVDLVDPAGAIDFEDVTFGYGDGPPVLDRLELHVAAGETVALVGRTGNGKSTLARLLTRFYDVDGGSVRVDGHDVRDLTLASLRAQVAMVLDEPFLFSASVRDNIAYGRPDASDDQVTAAAVAADADGFIRALPFGYDTEVGERGYTLSGGQRQRIAIARTLLVDPKVLILDDATSAIDVHVEERIHRALHDLLGDRTTIVIAHRLSTIALADRVLLLEGGRIVADGTHAGLMASEPRYAEVLAHVAEAGDGEPDDPRDGHLGANVTGSVVA</sequence>
<dbReference type="SUPFAM" id="SSF52540">
    <property type="entry name" value="P-loop containing nucleoside triphosphate hydrolases"/>
    <property type="match status" value="1"/>
</dbReference>
<keyword evidence="4 10" id="KW-0812">Transmembrane</keyword>
<evidence type="ECO:0000256" key="7">
    <source>
        <dbReference type="ARBA" id="ARBA00022989"/>
    </source>
</evidence>
<dbReference type="InterPro" id="IPR003593">
    <property type="entry name" value="AAA+_ATPase"/>
</dbReference>
<dbReference type="GO" id="GO:0005886">
    <property type="term" value="C:plasma membrane"/>
    <property type="evidence" value="ECO:0007669"/>
    <property type="project" value="UniProtKB-SubCell"/>
</dbReference>
<comment type="subcellular location">
    <subcellularLocation>
        <location evidence="1">Cell membrane</location>
        <topology evidence="1">Multi-pass membrane protein</topology>
    </subcellularLocation>
</comment>
<evidence type="ECO:0000259" key="12">
    <source>
        <dbReference type="PROSITE" id="PS50929"/>
    </source>
</evidence>
<dbReference type="PROSITE" id="PS50929">
    <property type="entry name" value="ABC_TM1F"/>
    <property type="match status" value="1"/>
</dbReference>
<dbReference type="GO" id="GO:0005524">
    <property type="term" value="F:ATP binding"/>
    <property type="evidence" value="ECO:0007669"/>
    <property type="project" value="UniProtKB-KW"/>
</dbReference>
<evidence type="ECO:0000256" key="8">
    <source>
        <dbReference type="ARBA" id="ARBA00023136"/>
    </source>
</evidence>
<dbReference type="InterPro" id="IPR039421">
    <property type="entry name" value="Type_1_exporter"/>
</dbReference>
<dbReference type="FunFam" id="3.40.50.300:FF:000299">
    <property type="entry name" value="ABC transporter ATP-binding protein/permease"/>
    <property type="match status" value="1"/>
</dbReference>
<dbReference type="SMART" id="SM00382">
    <property type="entry name" value="AAA"/>
    <property type="match status" value="1"/>
</dbReference>
<keyword evidence="8 10" id="KW-0472">Membrane</keyword>
<dbReference type="Pfam" id="PF00005">
    <property type="entry name" value="ABC_tran"/>
    <property type="match status" value="1"/>
</dbReference>
<evidence type="ECO:0000256" key="10">
    <source>
        <dbReference type="SAM" id="Phobius"/>
    </source>
</evidence>
<protein>
    <submittedName>
        <fullName evidence="13">Heterodimeric efflux ABC transporter, permease/ATP-binding subunit 1</fullName>
    </submittedName>
</protein>
<name>A0A6J4I634_9ACTN</name>
<dbReference type="InterPro" id="IPR017871">
    <property type="entry name" value="ABC_transporter-like_CS"/>
</dbReference>
<evidence type="ECO:0000256" key="2">
    <source>
        <dbReference type="ARBA" id="ARBA00022448"/>
    </source>
</evidence>